<organism evidence="1 2">
    <name type="scientific">Bacillus thuringiensis subsp. tolworthi</name>
    <dbReference type="NCBI Taxonomy" id="1442"/>
    <lineage>
        <taxon>Bacteria</taxon>
        <taxon>Bacillati</taxon>
        <taxon>Bacillota</taxon>
        <taxon>Bacilli</taxon>
        <taxon>Bacillales</taxon>
        <taxon>Bacillaceae</taxon>
        <taxon>Bacillus</taxon>
        <taxon>Bacillus cereus group</taxon>
    </lineage>
</organism>
<accession>A0A9W3ZXJ3</accession>
<evidence type="ECO:0000313" key="2">
    <source>
        <dbReference type="Proteomes" id="UP000055316"/>
    </source>
</evidence>
<name>A0A9W3ZXJ3_BACTO</name>
<evidence type="ECO:0000313" key="1">
    <source>
        <dbReference type="EMBL" id="BAR83373.1"/>
    </source>
</evidence>
<gene>
    <name evidence="1" type="ORF">KNN_02527</name>
</gene>
<sequence length="53" mass="6164">MYMILLKPRTFNTNFTILNKHQIEKYTIQIQVQNLLSKIKAPNILGIYNTLGA</sequence>
<reference evidence="1 2" key="1">
    <citation type="submission" date="2015-05" db="EMBL/GenBank/DDBJ databases">
        <title>Whole genome sequence of Bacillus thuringiensis serovar tolworthi Pasteur Institute Standard strain.</title>
        <authorList>
            <person name="Kanda K."/>
            <person name="Nakashima K."/>
            <person name="Nagano Y."/>
        </authorList>
    </citation>
    <scope>NUCLEOTIDE SEQUENCE [LARGE SCALE GENOMIC DNA]</scope>
    <source>
        <strain evidence="1 2">Pasteur Institute Standard strain</strain>
    </source>
</reference>
<protein>
    <submittedName>
        <fullName evidence="1">Uncharacterized protein</fullName>
    </submittedName>
</protein>
<dbReference type="Proteomes" id="UP000055316">
    <property type="component" value="Chromosome"/>
</dbReference>
<dbReference type="EMBL" id="AP014864">
    <property type="protein sequence ID" value="BAR83373.1"/>
    <property type="molecule type" value="Genomic_DNA"/>
</dbReference>
<dbReference type="AlphaFoldDB" id="A0A9W3ZXJ3"/>
<proteinExistence type="predicted"/>